<dbReference type="Pfam" id="PF07910">
    <property type="entry name" value="Peptidase_C78"/>
    <property type="match status" value="1"/>
</dbReference>
<proteinExistence type="predicted"/>
<protein>
    <submittedName>
        <fullName evidence="4">Aste57867_13743 protein</fullName>
    </submittedName>
</protein>
<dbReference type="EMBL" id="VJMH01005479">
    <property type="protein sequence ID" value="KAF0695455.1"/>
    <property type="molecule type" value="Genomic_DNA"/>
</dbReference>
<keyword evidence="5" id="KW-1185">Reference proteome</keyword>
<reference evidence="4 5" key="1">
    <citation type="submission" date="2019-03" db="EMBL/GenBank/DDBJ databases">
        <authorList>
            <person name="Gaulin E."/>
            <person name="Dumas B."/>
        </authorList>
    </citation>
    <scope>NUCLEOTIDE SEQUENCE [LARGE SCALE GENOMIC DNA]</scope>
    <source>
        <strain evidence="4">CBS 568.67</strain>
    </source>
</reference>
<keyword evidence="1" id="KW-0378">Hydrolase</keyword>
<dbReference type="EMBL" id="CAADRA010005500">
    <property type="protein sequence ID" value="VFT90576.1"/>
    <property type="molecule type" value="Genomic_DNA"/>
</dbReference>
<dbReference type="Proteomes" id="UP000332933">
    <property type="component" value="Unassembled WGS sequence"/>
</dbReference>
<dbReference type="Gene3D" id="3.90.70.130">
    <property type="match status" value="1"/>
</dbReference>
<feature type="domain" description="UFSP1/2/DUB catalytic" evidence="2">
    <location>
        <begin position="392"/>
        <end position="601"/>
    </location>
</feature>
<dbReference type="AlphaFoldDB" id="A0A485KZA0"/>
<name>A0A485KZA0_9STRA</name>
<dbReference type="SUPFAM" id="SSF54001">
    <property type="entry name" value="Cysteine proteinases"/>
    <property type="match status" value="1"/>
</dbReference>
<dbReference type="OrthoDB" id="417506at2759"/>
<dbReference type="PANTHER" id="PTHR48153:SF2">
    <property type="entry name" value="UFM1-SPECIFIC PROTEASE 2"/>
    <property type="match status" value="1"/>
</dbReference>
<evidence type="ECO:0000313" key="5">
    <source>
        <dbReference type="Proteomes" id="UP000332933"/>
    </source>
</evidence>
<evidence type="ECO:0000313" key="4">
    <source>
        <dbReference type="EMBL" id="VFT90576.1"/>
    </source>
</evidence>
<accession>A0A485KZA0</accession>
<dbReference type="GO" id="GO:0071567">
    <property type="term" value="F:deUFMylase activity"/>
    <property type="evidence" value="ECO:0007669"/>
    <property type="project" value="TreeGrafter"/>
</dbReference>
<dbReference type="InterPro" id="IPR012462">
    <property type="entry name" value="UFSP1/2_DUB_cat"/>
</dbReference>
<evidence type="ECO:0000313" key="3">
    <source>
        <dbReference type="EMBL" id="KAF0695455.1"/>
    </source>
</evidence>
<evidence type="ECO:0000256" key="1">
    <source>
        <dbReference type="ARBA" id="ARBA00022801"/>
    </source>
</evidence>
<dbReference type="InterPro" id="IPR038765">
    <property type="entry name" value="Papain-like_cys_pep_sf"/>
</dbReference>
<organism evidence="4 5">
    <name type="scientific">Aphanomyces stellatus</name>
    <dbReference type="NCBI Taxonomy" id="120398"/>
    <lineage>
        <taxon>Eukaryota</taxon>
        <taxon>Sar</taxon>
        <taxon>Stramenopiles</taxon>
        <taxon>Oomycota</taxon>
        <taxon>Saprolegniomycetes</taxon>
        <taxon>Saprolegniales</taxon>
        <taxon>Verrucalvaceae</taxon>
        <taxon>Aphanomyces</taxon>
    </lineage>
</organism>
<dbReference type="PANTHER" id="PTHR48153">
    <property type="entry name" value="UFM1-SPECIFIC PROTEASE 2"/>
    <property type="match status" value="1"/>
</dbReference>
<sequence length="609" mass="67001">MEAFAHRDLIETISKLDCKTLSSAYIIGSDTKNVVIWSISNKVDLGVGTLPVGLRVLGPLLVFADDASKHDIDEKIMSSMQAFTTTDEGKYAFVFEHATNTPRIFVDKPQACPLPVQVLETTRPGDFIASIGYSLLRCAFTLPLAWTYSTKATNDSHRVLENDLEQIQIVFEDPSQTYFELPSKAIFNQNGLVGLTTGSRDGSRTLRDVLTAADDDGVPTPKKAASATLDPIYGGVVHRLSYLQALSNTSKAAPALTIHGPHIAPGHLSMSLDAVLCLPLEFPVVDAVALLLERISDQINAVIQHSADSITCISSCQYPLRGGAQHPIHVWMINGEPMNMPSRETLHDRFFQPRVPLFRAVCQWSPHVSRPTDGALRNVHVGLSPSGVRDGTVRLVQGDYAYYHYMQQNVHDKGWGCAYRSLQTLASWLLLNHYTHLAVPSHLEIQDTLVKMGDKPRRFLGSTDWIGSMEVGFVLDERYGVRQPWLHVSHEFCCQISFRTIHCASGADVVDHARELLEHFESHGTPVMIGGAALALTLLGVAYNEMTGDASFLILDPHYTGADDLDAIQTKTVALEGYKAIPCSWRKPASAFAASSFYNLCLPQRPPVV</sequence>
<reference evidence="3" key="2">
    <citation type="submission" date="2019-06" db="EMBL/GenBank/DDBJ databases">
        <title>Genomics analysis of Aphanomyces spp. identifies a new class of oomycete effector associated with host adaptation.</title>
        <authorList>
            <person name="Gaulin E."/>
        </authorList>
    </citation>
    <scope>NUCLEOTIDE SEQUENCE</scope>
    <source>
        <strain evidence="3">CBS 578.67</strain>
    </source>
</reference>
<evidence type="ECO:0000259" key="2">
    <source>
        <dbReference type="Pfam" id="PF07910"/>
    </source>
</evidence>
<gene>
    <name evidence="4" type="primary">Aste57867_13743</name>
    <name evidence="3" type="ORF">As57867_013693</name>
    <name evidence="4" type="ORF">ASTE57867_13743</name>
</gene>